<evidence type="ECO:0000256" key="1">
    <source>
        <dbReference type="SAM" id="MobiDB-lite"/>
    </source>
</evidence>
<reference evidence="2 3" key="1">
    <citation type="journal article" date="2019" name="Emerg. Microbes Infect.">
        <title>Comprehensive subspecies identification of 175 nontuberculous mycobacteria species based on 7547 genomic profiles.</title>
        <authorList>
            <person name="Matsumoto Y."/>
            <person name="Kinjo T."/>
            <person name="Motooka D."/>
            <person name="Nabeya D."/>
            <person name="Jung N."/>
            <person name="Uechi K."/>
            <person name="Horii T."/>
            <person name="Iida T."/>
            <person name="Fujita J."/>
            <person name="Nakamura S."/>
        </authorList>
    </citation>
    <scope>NUCLEOTIDE SEQUENCE [LARGE SCALE GENOMIC DNA]</scope>
    <source>
        <strain evidence="2 3">JCM 30723</strain>
    </source>
</reference>
<feature type="region of interest" description="Disordered" evidence="1">
    <location>
        <begin position="1"/>
        <end position="29"/>
    </location>
</feature>
<dbReference type="AlphaFoldDB" id="A0A7I9YGG9"/>
<evidence type="ECO:0000313" key="2">
    <source>
        <dbReference type="EMBL" id="GFG87770.1"/>
    </source>
</evidence>
<organism evidence="2 3">
    <name type="scientific">Mycolicibacter algericus</name>
    <name type="common">Mycobacterium algericum</name>
    <dbReference type="NCBI Taxonomy" id="1288388"/>
    <lineage>
        <taxon>Bacteria</taxon>
        <taxon>Bacillati</taxon>
        <taxon>Actinomycetota</taxon>
        <taxon>Actinomycetes</taxon>
        <taxon>Mycobacteriales</taxon>
        <taxon>Mycobacteriaceae</taxon>
        <taxon>Mycolicibacter</taxon>
    </lineage>
</organism>
<sequence length="133" mass="14331">MSGRDDPTAQMASRADKARSAPSVSSSIARCWRSSTEQNMLTVTMRTRRSSAACLTPSGIPSDRLIGPRGMRAAVTQNGQYPRLTASVQGMDWTGWGNWQTPRFTGASLAGYASRSTTSIASELYRINVLLGV</sequence>
<protein>
    <submittedName>
        <fullName evidence="2">Uncharacterized protein</fullName>
    </submittedName>
</protein>
<accession>A0A7I9YGG9</accession>
<gene>
    <name evidence="2" type="ORF">MALGJ_44460</name>
</gene>
<dbReference type="Proteomes" id="UP000465305">
    <property type="component" value="Unassembled WGS sequence"/>
</dbReference>
<comment type="caution">
    <text evidence="2">The sequence shown here is derived from an EMBL/GenBank/DDBJ whole genome shotgun (WGS) entry which is preliminary data.</text>
</comment>
<dbReference type="EMBL" id="BLKY01000001">
    <property type="protein sequence ID" value="GFG87770.1"/>
    <property type="molecule type" value="Genomic_DNA"/>
</dbReference>
<evidence type="ECO:0000313" key="3">
    <source>
        <dbReference type="Proteomes" id="UP000465305"/>
    </source>
</evidence>
<name>A0A7I9YGG9_MYCAL</name>
<proteinExistence type="predicted"/>